<proteinExistence type="predicted"/>
<keyword evidence="3" id="KW-0732">Signal</keyword>
<evidence type="ECO:0008006" key="6">
    <source>
        <dbReference type="Google" id="ProtNLM"/>
    </source>
</evidence>
<reference evidence="4 5" key="1">
    <citation type="submission" date="2018-03" db="EMBL/GenBank/DDBJ databases">
        <title>Genomic Encyclopedia of Archaeal and Bacterial Type Strains, Phase II (KMG-II): from individual species to whole genera.</title>
        <authorList>
            <person name="Goeker M."/>
        </authorList>
    </citation>
    <scope>NUCLEOTIDE SEQUENCE [LARGE SCALE GENOMIC DNA]</scope>
    <source>
        <strain evidence="4 5">DSM 43146</strain>
    </source>
</reference>
<feature type="compositionally biased region" description="Low complexity" evidence="1">
    <location>
        <begin position="349"/>
        <end position="379"/>
    </location>
</feature>
<evidence type="ECO:0000313" key="5">
    <source>
        <dbReference type="Proteomes" id="UP000239415"/>
    </source>
</evidence>
<gene>
    <name evidence="4" type="ORF">CLV67_102692</name>
</gene>
<sequence length="424" mass="43895">MKKFHRAAALTAAALVGLTGLAGFSSPASATGADCVTAADAKYVHTFNGPAGTASVEITNGPLCAGEEQAFSLVSYTAPSAKFALPQYVLESSTDKLTAPTGAEKLTRSKLDFKVEVPECFTQVDFVFGDRIIDPLKSDKDLYNDRKVGSDKGEGSKSTPAKNQPKHAWYNGGSGTCKAEPAVEALSDCDGNVTLKLINRSTSSAPFVITADNGFSKTETLAVRQEPVSVKVPAADAKNIKVTSRNVEIYKGGWTKPADCKAPEVGKPEGTVTSDCDGLTFTVKNPENGAPVTATFTPNKGETKTVTVKPGTTEKVTFKGTEGLKVAVSGGLDVLNGEAAWAKPKDCDTPTTPVTTEPEATPSETTPTSTTPVATTPAAGEGDDPELPLTGSAAAGVAGGAFLLLVAGAVLFILARRRRVNFTA</sequence>
<evidence type="ECO:0000256" key="1">
    <source>
        <dbReference type="SAM" id="MobiDB-lite"/>
    </source>
</evidence>
<evidence type="ECO:0000313" key="4">
    <source>
        <dbReference type="EMBL" id="PRX24909.1"/>
    </source>
</evidence>
<protein>
    <recommendedName>
        <fullName evidence="6">LPXTG-motif cell wall-anchored protein</fullName>
    </recommendedName>
</protein>
<dbReference type="RefSeq" id="WP_106316353.1">
    <property type="nucleotide sequence ID" value="NZ_BOMO01000006.1"/>
</dbReference>
<dbReference type="EMBL" id="PVMZ01000002">
    <property type="protein sequence ID" value="PRX24909.1"/>
    <property type="molecule type" value="Genomic_DNA"/>
</dbReference>
<evidence type="ECO:0000256" key="2">
    <source>
        <dbReference type="SAM" id="Phobius"/>
    </source>
</evidence>
<feature type="signal peptide" evidence="3">
    <location>
        <begin position="1"/>
        <end position="30"/>
    </location>
</feature>
<organism evidence="4 5">
    <name type="scientific">Actinoplanes italicus</name>
    <dbReference type="NCBI Taxonomy" id="113567"/>
    <lineage>
        <taxon>Bacteria</taxon>
        <taxon>Bacillati</taxon>
        <taxon>Actinomycetota</taxon>
        <taxon>Actinomycetes</taxon>
        <taxon>Micromonosporales</taxon>
        <taxon>Micromonosporaceae</taxon>
        <taxon>Actinoplanes</taxon>
    </lineage>
</organism>
<feature type="transmembrane region" description="Helical" evidence="2">
    <location>
        <begin position="393"/>
        <end position="415"/>
    </location>
</feature>
<keyword evidence="2" id="KW-0472">Membrane</keyword>
<keyword evidence="5" id="KW-1185">Reference proteome</keyword>
<accession>A0A2T0KMP7</accession>
<keyword evidence="2" id="KW-1133">Transmembrane helix</keyword>
<feature type="chain" id="PRO_5015684378" description="LPXTG-motif cell wall-anchored protein" evidence="3">
    <location>
        <begin position="31"/>
        <end position="424"/>
    </location>
</feature>
<feature type="region of interest" description="Disordered" evidence="1">
    <location>
        <begin position="143"/>
        <end position="169"/>
    </location>
</feature>
<comment type="caution">
    <text evidence="4">The sequence shown here is derived from an EMBL/GenBank/DDBJ whole genome shotgun (WGS) entry which is preliminary data.</text>
</comment>
<feature type="region of interest" description="Disordered" evidence="1">
    <location>
        <begin position="343"/>
        <end position="388"/>
    </location>
</feature>
<dbReference type="Proteomes" id="UP000239415">
    <property type="component" value="Unassembled WGS sequence"/>
</dbReference>
<name>A0A2T0KMP7_9ACTN</name>
<evidence type="ECO:0000256" key="3">
    <source>
        <dbReference type="SAM" id="SignalP"/>
    </source>
</evidence>
<dbReference type="OrthoDB" id="3297463at2"/>
<feature type="compositionally biased region" description="Basic and acidic residues" evidence="1">
    <location>
        <begin position="143"/>
        <end position="155"/>
    </location>
</feature>
<keyword evidence="2" id="KW-0812">Transmembrane</keyword>
<dbReference type="AlphaFoldDB" id="A0A2T0KMP7"/>